<organism evidence="2 3">
    <name type="scientific">Flavobacterium nackdongense</name>
    <dbReference type="NCBI Taxonomy" id="2547394"/>
    <lineage>
        <taxon>Bacteria</taxon>
        <taxon>Pseudomonadati</taxon>
        <taxon>Bacteroidota</taxon>
        <taxon>Flavobacteriia</taxon>
        <taxon>Flavobacteriales</taxon>
        <taxon>Flavobacteriaceae</taxon>
        <taxon>Flavobacterium</taxon>
    </lineage>
</organism>
<sequence>MKTNKDTKTLSQIINEQFGAIGTIERTEFEEGYENFKFGALVHDARIEKGLTQEQLAVKCGTNKSYISKVENNVKDVRISTLQRIIEVGLGGRLNLSITL</sequence>
<dbReference type="Proteomes" id="UP000291124">
    <property type="component" value="Chromosome"/>
</dbReference>
<dbReference type="InterPro" id="IPR010982">
    <property type="entry name" value="Lambda_DNA-bd_dom_sf"/>
</dbReference>
<protein>
    <submittedName>
        <fullName evidence="2">XRE family transcriptional regulator</fullName>
    </submittedName>
</protein>
<dbReference type="AlphaFoldDB" id="A0A4P6YEH2"/>
<dbReference type="Gene3D" id="1.10.260.40">
    <property type="entry name" value="lambda repressor-like DNA-binding domains"/>
    <property type="match status" value="1"/>
</dbReference>
<evidence type="ECO:0000259" key="1">
    <source>
        <dbReference type="PROSITE" id="PS50943"/>
    </source>
</evidence>
<dbReference type="SMART" id="SM00530">
    <property type="entry name" value="HTH_XRE"/>
    <property type="match status" value="1"/>
</dbReference>
<feature type="domain" description="HTH cro/C1-type" evidence="1">
    <location>
        <begin position="42"/>
        <end position="88"/>
    </location>
</feature>
<reference evidence="3" key="1">
    <citation type="submission" date="2019-03" db="EMBL/GenBank/DDBJ databases">
        <title>Flavobacterium sp.</title>
        <authorList>
            <person name="Kim H."/>
        </authorList>
    </citation>
    <scope>NUCLEOTIDE SEQUENCE [LARGE SCALE GENOMIC DNA]</scope>
    <source>
        <strain evidence="3">GS13</strain>
    </source>
</reference>
<keyword evidence="3" id="KW-1185">Reference proteome</keyword>
<evidence type="ECO:0000313" key="2">
    <source>
        <dbReference type="EMBL" id="QBN18850.1"/>
    </source>
</evidence>
<dbReference type="SUPFAM" id="SSF47413">
    <property type="entry name" value="lambda repressor-like DNA-binding domains"/>
    <property type="match status" value="1"/>
</dbReference>
<dbReference type="KEGG" id="fnk:E1750_08540"/>
<evidence type="ECO:0000313" key="3">
    <source>
        <dbReference type="Proteomes" id="UP000291124"/>
    </source>
</evidence>
<dbReference type="PROSITE" id="PS50943">
    <property type="entry name" value="HTH_CROC1"/>
    <property type="match status" value="1"/>
</dbReference>
<dbReference type="RefSeq" id="WP_133276372.1">
    <property type="nucleotide sequence ID" value="NZ_CP037933.1"/>
</dbReference>
<name>A0A4P6YEH2_9FLAO</name>
<proteinExistence type="predicted"/>
<accession>A0A4P6YEH2</accession>
<dbReference type="InterPro" id="IPR001387">
    <property type="entry name" value="Cro/C1-type_HTH"/>
</dbReference>
<gene>
    <name evidence="2" type="ORF">E1750_08540</name>
</gene>
<dbReference type="CDD" id="cd00093">
    <property type="entry name" value="HTH_XRE"/>
    <property type="match status" value="1"/>
</dbReference>
<dbReference type="OrthoDB" id="337567at2"/>
<dbReference type="Pfam" id="PF01381">
    <property type="entry name" value="HTH_3"/>
    <property type="match status" value="1"/>
</dbReference>
<dbReference type="EMBL" id="CP037933">
    <property type="protein sequence ID" value="QBN18850.1"/>
    <property type="molecule type" value="Genomic_DNA"/>
</dbReference>
<dbReference type="GO" id="GO:0003677">
    <property type="term" value="F:DNA binding"/>
    <property type="evidence" value="ECO:0007669"/>
    <property type="project" value="InterPro"/>
</dbReference>